<evidence type="ECO:0000313" key="1">
    <source>
        <dbReference type="EMBL" id="KAJ8720671.1"/>
    </source>
</evidence>
<dbReference type="Proteomes" id="UP001231649">
    <property type="component" value="Chromosome 19"/>
</dbReference>
<reference evidence="1" key="1">
    <citation type="submission" date="2023-03" db="EMBL/GenBank/DDBJ databases">
        <title>Chromosome-level genomes of two armyworms, Mythimna separata and Mythimna loreyi, provide insights into the biosynthesis and reception of sex pheromones.</title>
        <authorList>
            <person name="Zhao H."/>
        </authorList>
    </citation>
    <scope>NUCLEOTIDE SEQUENCE</scope>
    <source>
        <strain evidence="1">BeijingLab</strain>
    </source>
</reference>
<protein>
    <submittedName>
        <fullName evidence="1">Uncharacterized protein</fullName>
    </submittedName>
</protein>
<sequence length="205" mass="23227">MRTSHPQYTIMVEFMEKYGDLSKPSGGPRGRHHVQQKWKELTDMLNSDCTGDSRTEEKWRKLAVGEEDSLSGQSGVQGATTEAVANMIGDEVGIEYTPITEDTWNTPGTSSEPTVAPPTPPAQPPEPTAAPVDAHWKPPKKRKKIEDPILQIFKECTGTAREYEREHDRISVEFERERIRQRDVELQLQAQRIDFMKEALKVPIS</sequence>
<gene>
    <name evidence="1" type="ORF">PYW08_006136</name>
</gene>
<proteinExistence type="predicted"/>
<comment type="caution">
    <text evidence="1">The sequence shown here is derived from an EMBL/GenBank/DDBJ whole genome shotgun (WGS) entry which is preliminary data.</text>
</comment>
<name>A0ACC2QM55_9NEOP</name>
<evidence type="ECO:0000313" key="2">
    <source>
        <dbReference type="Proteomes" id="UP001231649"/>
    </source>
</evidence>
<dbReference type="EMBL" id="CM056795">
    <property type="protein sequence ID" value="KAJ8720671.1"/>
    <property type="molecule type" value="Genomic_DNA"/>
</dbReference>
<organism evidence="1 2">
    <name type="scientific">Mythimna loreyi</name>
    <dbReference type="NCBI Taxonomy" id="667449"/>
    <lineage>
        <taxon>Eukaryota</taxon>
        <taxon>Metazoa</taxon>
        <taxon>Ecdysozoa</taxon>
        <taxon>Arthropoda</taxon>
        <taxon>Hexapoda</taxon>
        <taxon>Insecta</taxon>
        <taxon>Pterygota</taxon>
        <taxon>Neoptera</taxon>
        <taxon>Endopterygota</taxon>
        <taxon>Lepidoptera</taxon>
        <taxon>Glossata</taxon>
        <taxon>Ditrysia</taxon>
        <taxon>Noctuoidea</taxon>
        <taxon>Noctuidae</taxon>
        <taxon>Noctuinae</taxon>
        <taxon>Hadenini</taxon>
        <taxon>Mythimna</taxon>
    </lineage>
</organism>
<accession>A0ACC2QM55</accession>
<keyword evidence="2" id="KW-1185">Reference proteome</keyword>